<dbReference type="CDD" id="cd00770">
    <property type="entry name" value="SerRS_core"/>
    <property type="match status" value="1"/>
</dbReference>
<evidence type="ECO:0000256" key="2">
    <source>
        <dbReference type="ARBA" id="ARBA00005045"/>
    </source>
</evidence>
<feature type="binding site" evidence="13">
    <location>
        <position position="258"/>
    </location>
    <ligand>
        <name>L-serine</name>
        <dbReference type="ChEBI" id="CHEBI:33384"/>
    </ligand>
</feature>
<proteinExistence type="inferred from homology"/>
<dbReference type="PIRSF" id="PIRSF001529">
    <property type="entry name" value="Ser-tRNA-synth_IIa"/>
    <property type="match status" value="1"/>
</dbReference>
<dbReference type="InterPro" id="IPR015866">
    <property type="entry name" value="Ser-tRNA-synth_1_N"/>
</dbReference>
<dbReference type="InterPro" id="IPR042103">
    <property type="entry name" value="SerRS_1_N_sf"/>
</dbReference>
<dbReference type="SUPFAM" id="SSF55681">
    <property type="entry name" value="Class II aaRS and biotin synthetases"/>
    <property type="match status" value="1"/>
</dbReference>
<dbReference type="SUPFAM" id="SSF46589">
    <property type="entry name" value="tRNA-binding arm"/>
    <property type="match status" value="1"/>
</dbReference>
<keyword evidence="8 12" id="KW-0648">Protein biosynthesis</keyword>
<reference evidence="18" key="1">
    <citation type="submission" date="2017-09" db="EMBL/GenBank/DDBJ databases">
        <title>Depth-based differentiation of microbial function through sediment-hosted aquifers and enrichment of novel symbionts in the deep terrestrial subsurface.</title>
        <authorList>
            <person name="Probst A.J."/>
            <person name="Ladd B."/>
            <person name="Jarett J.K."/>
            <person name="Geller-Mcgrath D.E."/>
            <person name="Sieber C.M.K."/>
            <person name="Emerson J.B."/>
            <person name="Anantharaman K."/>
            <person name="Thomas B.C."/>
            <person name="Malmstrom R."/>
            <person name="Stieglmeier M."/>
            <person name="Klingl A."/>
            <person name="Woyke T."/>
            <person name="Ryan C.M."/>
            <person name="Banfield J.F."/>
        </authorList>
    </citation>
    <scope>NUCLEOTIDE SEQUENCE [LARGE SCALE GENOMIC DNA]</scope>
</reference>
<dbReference type="AlphaFoldDB" id="A0A2H0V687"/>
<comment type="subcellular location">
    <subcellularLocation>
        <location evidence="1 12">Cytoplasm</location>
    </subcellularLocation>
</comment>
<evidence type="ECO:0000256" key="7">
    <source>
        <dbReference type="ARBA" id="ARBA00022840"/>
    </source>
</evidence>
<evidence type="ECO:0000256" key="13">
    <source>
        <dbReference type="PIRSR" id="PIRSR001529-1"/>
    </source>
</evidence>
<dbReference type="PANTHER" id="PTHR43697:SF1">
    <property type="entry name" value="SERINE--TRNA LIGASE"/>
    <property type="match status" value="1"/>
</dbReference>
<keyword evidence="6 12" id="KW-0547">Nucleotide-binding</keyword>
<evidence type="ECO:0000313" key="18">
    <source>
        <dbReference type="Proteomes" id="UP000229901"/>
    </source>
</evidence>
<dbReference type="Pfam" id="PF00587">
    <property type="entry name" value="tRNA-synt_2b"/>
    <property type="match status" value="1"/>
</dbReference>
<feature type="site" description="Important for serine binding" evidence="13">
    <location>
        <position position="382"/>
    </location>
</feature>
<keyword evidence="7 12" id="KW-0067">ATP-binding</keyword>
<feature type="coiled-coil region" evidence="15">
    <location>
        <begin position="37"/>
        <end position="93"/>
    </location>
</feature>
<keyword evidence="5 12" id="KW-0436">Ligase</keyword>
<dbReference type="GO" id="GO:0005524">
    <property type="term" value="F:ATP binding"/>
    <property type="evidence" value="ECO:0007669"/>
    <property type="project" value="UniProtKB-UniRule"/>
</dbReference>
<evidence type="ECO:0000256" key="10">
    <source>
        <dbReference type="ARBA" id="ARBA00047929"/>
    </source>
</evidence>
<feature type="binding site" evidence="12 13">
    <location>
        <position position="281"/>
    </location>
    <ligand>
        <name>L-serine</name>
        <dbReference type="ChEBI" id="CHEBI:33384"/>
    </ligand>
</feature>
<feature type="binding site" evidence="12">
    <location>
        <position position="382"/>
    </location>
    <ligand>
        <name>L-serine</name>
        <dbReference type="ChEBI" id="CHEBI:33384"/>
    </ligand>
</feature>
<feature type="binding site" evidence="12">
    <location>
        <position position="274"/>
    </location>
    <ligand>
        <name>ATP</name>
        <dbReference type="ChEBI" id="CHEBI:30616"/>
    </ligand>
</feature>
<dbReference type="Gene3D" id="1.10.287.40">
    <property type="entry name" value="Serine-tRNA synthetase, tRNA binding domain"/>
    <property type="match status" value="1"/>
</dbReference>
<feature type="domain" description="Aminoacyl-transfer RNA synthetases class-II family profile" evidence="16">
    <location>
        <begin position="136"/>
        <end position="407"/>
    </location>
</feature>
<evidence type="ECO:0000313" key="17">
    <source>
        <dbReference type="EMBL" id="PIR94585.1"/>
    </source>
</evidence>
<evidence type="ECO:0000256" key="14">
    <source>
        <dbReference type="PIRSR" id="PIRSR001529-2"/>
    </source>
</evidence>
<dbReference type="NCBIfam" id="TIGR00414">
    <property type="entry name" value="serS"/>
    <property type="match status" value="1"/>
</dbReference>
<dbReference type="PRINTS" id="PR00981">
    <property type="entry name" value="TRNASYNTHSER"/>
</dbReference>
<keyword evidence="9 12" id="KW-0030">Aminoacyl-tRNA synthetase</keyword>
<evidence type="ECO:0000256" key="15">
    <source>
        <dbReference type="SAM" id="Coils"/>
    </source>
</evidence>
<sequence length="423" mass="48938">MLDIKFIRENLNDVITAAENKNIKIDFDKLLQLDDKRRDLTQKSEEFRMKKNEASKQIPKLEGIDKEYLLAEMKTLTEDQNKIEDQLIKIKAEFDSLMLLVPMVPSKETPVGKDEDSNEEIKRWGELRTFEFDLKDHMTLGRDLDIIDNERAAKIAGSRSYILKGDGARLEYAVLKYAMDFIARKNYILMSVPVMVNRFALEGTGFFPGNEDDIYELEKDNKFLVGTSEVPLGAYYFDEVVDMSQLPIKFSGVSTCYRRESGTYGKDTHGLYRVHQFNKIEQFVICKGEAEESQKAFDELKANTEEFLQSLNLPYRVLNVCTGDMGKGKYYMNDLECWMPSRDGYGETHSCSNLHDFQARRLNLRYKDESGKMQFCHTLNNTMVATPRILIPIIENNQNEDGSITIPEVLRPYMANQEKIEKK</sequence>
<dbReference type="EC" id="6.1.1.11" evidence="12"/>
<comment type="catalytic activity">
    <reaction evidence="10 12">
        <text>tRNA(Sec) + L-serine + ATP = L-seryl-tRNA(Sec) + AMP + diphosphate + H(+)</text>
        <dbReference type="Rhea" id="RHEA:42580"/>
        <dbReference type="Rhea" id="RHEA-COMP:9742"/>
        <dbReference type="Rhea" id="RHEA-COMP:10128"/>
        <dbReference type="ChEBI" id="CHEBI:15378"/>
        <dbReference type="ChEBI" id="CHEBI:30616"/>
        <dbReference type="ChEBI" id="CHEBI:33019"/>
        <dbReference type="ChEBI" id="CHEBI:33384"/>
        <dbReference type="ChEBI" id="CHEBI:78442"/>
        <dbReference type="ChEBI" id="CHEBI:78533"/>
        <dbReference type="ChEBI" id="CHEBI:456215"/>
        <dbReference type="EC" id="6.1.1.11"/>
    </reaction>
</comment>
<accession>A0A2H0V687</accession>
<evidence type="ECO:0000256" key="12">
    <source>
        <dbReference type="HAMAP-Rule" id="MF_00176"/>
    </source>
</evidence>
<dbReference type="Pfam" id="PF02403">
    <property type="entry name" value="Seryl_tRNA_N"/>
    <property type="match status" value="1"/>
</dbReference>
<dbReference type="HAMAP" id="MF_00176">
    <property type="entry name" value="Ser_tRNA_synth_type1"/>
    <property type="match status" value="1"/>
</dbReference>
<evidence type="ECO:0000256" key="9">
    <source>
        <dbReference type="ARBA" id="ARBA00023146"/>
    </source>
</evidence>
<dbReference type="InterPro" id="IPR006195">
    <property type="entry name" value="aa-tRNA-synth_II"/>
</dbReference>
<gene>
    <name evidence="12" type="primary">serS</name>
    <name evidence="17" type="ORF">COT97_00335</name>
</gene>
<dbReference type="Proteomes" id="UP000229901">
    <property type="component" value="Unassembled WGS sequence"/>
</dbReference>
<evidence type="ECO:0000256" key="6">
    <source>
        <dbReference type="ARBA" id="ARBA00022741"/>
    </source>
</evidence>
<name>A0A2H0V687_9BACT</name>
<dbReference type="Gene3D" id="3.30.930.10">
    <property type="entry name" value="Bira Bifunctional Protein, Domain 2"/>
    <property type="match status" value="1"/>
</dbReference>
<comment type="function">
    <text evidence="12">Catalyzes the attachment of serine to tRNA(Ser). Is also able to aminoacylate tRNA(Sec) with serine, to form the misacylated tRNA L-seryl-tRNA(Sec), which will be further converted into selenocysteinyl-tRNA(Sec).</text>
</comment>
<comment type="catalytic activity">
    <reaction evidence="11 12">
        <text>tRNA(Ser) + L-serine + ATP = L-seryl-tRNA(Ser) + AMP + diphosphate + H(+)</text>
        <dbReference type="Rhea" id="RHEA:12292"/>
        <dbReference type="Rhea" id="RHEA-COMP:9669"/>
        <dbReference type="Rhea" id="RHEA-COMP:9703"/>
        <dbReference type="ChEBI" id="CHEBI:15378"/>
        <dbReference type="ChEBI" id="CHEBI:30616"/>
        <dbReference type="ChEBI" id="CHEBI:33019"/>
        <dbReference type="ChEBI" id="CHEBI:33384"/>
        <dbReference type="ChEBI" id="CHEBI:78442"/>
        <dbReference type="ChEBI" id="CHEBI:78533"/>
        <dbReference type="ChEBI" id="CHEBI:456215"/>
        <dbReference type="EC" id="6.1.1.11"/>
    </reaction>
</comment>
<evidence type="ECO:0000256" key="4">
    <source>
        <dbReference type="ARBA" id="ARBA00022490"/>
    </source>
</evidence>
<evidence type="ECO:0000256" key="3">
    <source>
        <dbReference type="ARBA" id="ARBA00010728"/>
    </source>
</evidence>
<evidence type="ECO:0000256" key="11">
    <source>
        <dbReference type="ARBA" id="ARBA00048823"/>
    </source>
</evidence>
<dbReference type="EMBL" id="PFAP01000002">
    <property type="protein sequence ID" value="PIR94585.1"/>
    <property type="molecule type" value="Genomic_DNA"/>
</dbReference>
<dbReference type="PROSITE" id="PS50862">
    <property type="entry name" value="AA_TRNA_LIGASE_II"/>
    <property type="match status" value="1"/>
</dbReference>
<organism evidence="17 18">
    <name type="scientific">Candidatus Falkowbacteria bacterium CG10_big_fil_rev_8_21_14_0_10_39_11</name>
    <dbReference type="NCBI Taxonomy" id="1974565"/>
    <lineage>
        <taxon>Bacteria</taxon>
        <taxon>Candidatus Falkowiibacteriota</taxon>
    </lineage>
</organism>
<dbReference type="UniPathway" id="UPA00906">
    <property type="reaction ID" value="UER00895"/>
</dbReference>
<feature type="binding site" evidence="12 14">
    <location>
        <begin position="347"/>
        <end position="350"/>
    </location>
    <ligand>
        <name>ATP</name>
        <dbReference type="ChEBI" id="CHEBI:30616"/>
    </ligand>
</feature>
<comment type="domain">
    <text evidence="12">Consists of two distinct domains, a catalytic core and a N-terminal extension that is involved in tRNA binding.</text>
</comment>
<dbReference type="GO" id="GO:0004828">
    <property type="term" value="F:serine-tRNA ligase activity"/>
    <property type="evidence" value="ECO:0007669"/>
    <property type="project" value="UniProtKB-UniRule"/>
</dbReference>
<dbReference type="InterPro" id="IPR002314">
    <property type="entry name" value="aa-tRNA-synt_IIb"/>
</dbReference>
<evidence type="ECO:0000256" key="1">
    <source>
        <dbReference type="ARBA" id="ARBA00004496"/>
    </source>
</evidence>
<dbReference type="InterPro" id="IPR002317">
    <property type="entry name" value="Ser-tRNA-ligase_type_1"/>
</dbReference>
<feature type="binding site" evidence="12">
    <location>
        <begin position="227"/>
        <end position="229"/>
    </location>
    <ligand>
        <name>L-serine</name>
        <dbReference type="ChEBI" id="CHEBI:33384"/>
    </ligand>
</feature>
<keyword evidence="4 12" id="KW-0963">Cytoplasm</keyword>
<evidence type="ECO:0000259" key="16">
    <source>
        <dbReference type="PROSITE" id="PS50862"/>
    </source>
</evidence>
<dbReference type="InterPro" id="IPR010978">
    <property type="entry name" value="tRNA-bd_arm"/>
</dbReference>
<comment type="subunit">
    <text evidence="12">Homodimer. The tRNA molecule binds across the dimer.</text>
</comment>
<keyword evidence="15" id="KW-0175">Coiled coil</keyword>
<feature type="binding site" evidence="13">
    <location>
        <position position="380"/>
    </location>
    <ligand>
        <name>L-serine</name>
        <dbReference type="ChEBI" id="CHEBI:33384"/>
    </ligand>
</feature>
<comment type="similarity">
    <text evidence="3 12">Belongs to the class-II aminoacyl-tRNA synthetase family. Type-1 seryl-tRNA synthetase subfamily.</text>
</comment>
<dbReference type="PANTHER" id="PTHR43697">
    <property type="entry name" value="SERYL-TRNA SYNTHETASE"/>
    <property type="match status" value="1"/>
</dbReference>
<protein>
    <recommendedName>
        <fullName evidence="12">Serine--tRNA ligase</fullName>
        <ecNumber evidence="12">6.1.1.11</ecNumber>
    </recommendedName>
    <alternativeName>
        <fullName evidence="12">Seryl-tRNA synthetase</fullName>
        <shortName evidence="12">SerRS</shortName>
    </alternativeName>
    <alternativeName>
        <fullName evidence="12">Seryl-tRNA(Ser/Sec) synthetase</fullName>
    </alternativeName>
</protein>
<evidence type="ECO:0000256" key="5">
    <source>
        <dbReference type="ARBA" id="ARBA00022598"/>
    </source>
</evidence>
<dbReference type="GO" id="GO:0005737">
    <property type="term" value="C:cytoplasm"/>
    <property type="evidence" value="ECO:0007669"/>
    <property type="project" value="UniProtKB-SubCell"/>
</dbReference>
<dbReference type="GO" id="GO:0006434">
    <property type="term" value="P:seryl-tRNA aminoacylation"/>
    <property type="evidence" value="ECO:0007669"/>
    <property type="project" value="UniProtKB-UniRule"/>
</dbReference>
<feature type="binding site" evidence="12 14">
    <location>
        <begin position="258"/>
        <end position="260"/>
    </location>
    <ligand>
        <name>ATP</name>
        <dbReference type="ChEBI" id="CHEBI:30616"/>
    </ligand>
</feature>
<comment type="pathway">
    <text evidence="2 12">Aminoacyl-tRNA biosynthesis; selenocysteinyl-tRNA(Sec) biosynthesis; L-seryl-tRNA(Sec) from L-serine and tRNA(Sec): step 1/1.</text>
</comment>
<dbReference type="InterPro" id="IPR033729">
    <property type="entry name" value="SerRS_core"/>
</dbReference>
<feature type="binding site" evidence="14">
    <location>
        <begin position="274"/>
        <end position="277"/>
    </location>
    <ligand>
        <name>ATP</name>
        <dbReference type="ChEBI" id="CHEBI:30616"/>
    </ligand>
</feature>
<comment type="caution">
    <text evidence="17">The sequence shown here is derived from an EMBL/GenBank/DDBJ whole genome shotgun (WGS) entry which is preliminary data.</text>
</comment>
<feature type="binding site" evidence="13">
    <location>
        <position position="227"/>
    </location>
    <ligand>
        <name>L-serine</name>
        <dbReference type="ChEBI" id="CHEBI:33384"/>
    </ligand>
</feature>
<dbReference type="GO" id="GO:0016260">
    <property type="term" value="P:selenocysteine biosynthetic process"/>
    <property type="evidence" value="ECO:0007669"/>
    <property type="project" value="UniProtKB-UniRule"/>
</dbReference>
<evidence type="ECO:0000256" key="8">
    <source>
        <dbReference type="ARBA" id="ARBA00022917"/>
    </source>
</evidence>
<dbReference type="InterPro" id="IPR045864">
    <property type="entry name" value="aa-tRNA-synth_II/BPL/LPL"/>
</dbReference>